<organism evidence="4 5">
    <name type="scientific">Pichia kudriavzevii</name>
    <name type="common">Yeast</name>
    <name type="synonym">Issatchenkia orientalis</name>
    <dbReference type="NCBI Taxonomy" id="4909"/>
    <lineage>
        <taxon>Eukaryota</taxon>
        <taxon>Fungi</taxon>
        <taxon>Dikarya</taxon>
        <taxon>Ascomycota</taxon>
        <taxon>Saccharomycotina</taxon>
        <taxon>Pichiomycetes</taxon>
        <taxon>Pichiales</taxon>
        <taxon>Pichiaceae</taxon>
        <taxon>Pichia</taxon>
    </lineage>
</organism>
<dbReference type="PANTHER" id="PTHR47789:SF1">
    <property type="entry name" value="LAS SEVENTEEN-BINDING PROTEIN 5"/>
    <property type="match status" value="1"/>
</dbReference>
<dbReference type="InterPro" id="IPR008942">
    <property type="entry name" value="ENTH_VHS"/>
</dbReference>
<reference evidence="5" key="1">
    <citation type="journal article" date="2014" name="Microb. Cell Fact.">
        <title>Exploiting Issatchenkia orientalis SD108 for succinic acid production.</title>
        <authorList>
            <person name="Xiao H."/>
            <person name="Shao Z."/>
            <person name="Jiang Y."/>
            <person name="Dole S."/>
            <person name="Zhao H."/>
        </authorList>
    </citation>
    <scope>NUCLEOTIDE SEQUENCE [LARGE SCALE GENOMIC DNA]</scope>
    <source>
        <strain evidence="5">SD108</strain>
    </source>
</reference>
<gene>
    <name evidence="3" type="ORF">C5L36_0D03650</name>
    <name evidence="4" type="ORF">JL09_g4007</name>
</gene>
<dbReference type="KEGG" id="pkz:C5L36_0D03650"/>
<dbReference type="AlphaFoldDB" id="A0A099NVJ6"/>
<dbReference type="Proteomes" id="UP000029867">
    <property type="component" value="Unassembled WGS sequence"/>
</dbReference>
<sequence>MGLFKSHPSTAVTEIINGCCSRGEIDDDFLLESQLSSLIDAIKSQKDFVEPGAVEAARALRKKMKYGDVKEQIIALKLLDLLVINGVRAKFMQPLFNDEKLLDRLEFYVNDKQNFSSGTTASYGRAGEPNFQIKHRAVCKLAKNLMAQWYDEFNDFESMRNFNQIFERNIKKKSLAYNDFEEGTTSYRSRINDEVPDYMNDEADMDFEFDTFESNKPKTNAELDRKFKIPKINYEKEAPKILQLIAEANIMATNLMNILNSLEKDELSIHSIRANDAFDQCRSIRRKVLRYLQLVQKEELLGPLLKCNDDLVASLQKYEAKSIPGGAKVQQSEDDDDDYDSLADYESDNEPSDRYVREEPPSVTHSESTSSTSTFTKRAPPPVPRKSNNLRSSYQDPQEQIHARPKLSDFDPFSDDNEVAPSPAW</sequence>
<dbReference type="InterPro" id="IPR044103">
    <property type="entry name" value="GAT_LSB5"/>
</dbReference>
<dbReference type="VEuPathDB" id="FungiDB:C5L36_0D03650"/>
<name>A0A099NVJ6_PICKU</name>
<dbReference type="SUPFAM" id="SSF48464">
    <property type="entry name" value="ENTH/VHS domain"/>
    <property type="match status" value="1"/>
</dbReference>
<dbReference type="InterPro" id="IPR002014">
    <property type="entry name" value="VHS_dom"/>
</dbReference>
<evidence type="ECO:0000313" key="5">
    <source>
        <dbReference type="Proteomes" id="UP000029867"/>
    </source>
</evidence>
<evidence type="ECO:0000259" key="2">
    <source>
        <dbReference type="PROSITE" id="PS50179"/>
    </source>
</evidence>
<dbReference type="GO" id="GO:0007034">
    <property type="term" value="P:vacuolar transport"/>
    <property type="evidence" value="ECO:0007669"/>
    <property type="project" value="UniProtKB-ARBA"/>
</dbReference>
<dbReference type="CDD" id="cd14232">
    <property type="entry name" value="GAT_LSB5"/>
    <property type="match status" value="1"/>
</dbReference>
<reference evidence="3 6" key="3">
    <citation type="submission" date="2018-06" db="EMBL/GenBank/DDBJ databases">
        <title>Population genomics shows no distinction between pathogenic Candida krusei and environmental Pichia kudriavzevii: One species, four names.</title>
        <authorList>
            <person name="Douglass A.P."/>
            <person name="Offei B."/>
            <person name="Braun-Galleani S."/>
            <person name="Coughlan A.Y."/>
            <person name="Martos A."/>
            <person name="Ortiz-Merino R.A."/>
            <person name="Byrne K.P."/>
            <person name="Wolfe K.H."/>
        </authorList>
    </citation>
    <scope>NUCLEOTIDE SEQUENCE [LARGE SCALE GENOMIC DNA]</scope>
    <source>
        <strain evidence="3 6">CBS573</strain>
    </source>
</reference>
<feature type="compositionally biased region" description="Acidic residues" evidence="1">
    <location>
        <begin position="332"/>
        <end position="350"/>
    </location>
</feature>
<dbReference type="GO" id="GO:0007015">
    <property type="term" value="P:actin filament organization"/>
    <property type="evidence" value="ECO:0007669"/>
    <property type="project" value="InterPro"/>
</dbReference>
<dbReference type="GO" id="GO:0043130">
    <property type="term" value="F:ubiquitin binding"/>
    <property type="evidence" value="ECO:0007669"/>
    <property type="project" value="InterPro"/>
</dbReference>
<evidence type="ECO:0000256" key="1">
    <source>
        <dbReference type="SAM" id="MobiDB-lite"/>
    </source>
</evidence>
<dbReference type="Proteomes" id="UP000249293">
    <property type="component" value="Chromosome 4"/>
</dbReference>
<protein>
    <recommendedName>
        <fullName evidence="2">VHS domain-containing protein</fullName>
    </recommendedName>
</protein>
<feature type="compositionally biased region" description="Basic and acidic residues" evidence="1">
    <location>
        <begin position="351"/>
        <end position="360"/>
    </location>
</feature>
<feature type="compositionally biased region" description="Basic and acidic residues" evidence="1">
    <location>
        <begin position="399"/>
        <end position="409"/>
    </location>
</feature>
<evidence type="ECO:0000313" key="6">
    <source>
        <dbReference type="Proteomes" id="UP000249293"/>
    </source>
</evidence>
<accession>A0A099NVJ6</accession>
<proteinExistence type="predicted"/>
<dbReference type="HOGENOM" id="CLU_036827_2_0_1"/>
<dbReference type="GO" id="GO:0006897">
    <property type="term" value="P:endocytosis"/>
    <property type="evidence" value="ECO:0007669"/>
    <property type="project" value="InterPro"/>
</dbReference>
<feature type="domain" description="VHS" evidence="2">
    <location>
        <begin position="40"/>
        <end position="178"/>
    </location>
</feature>
<feature type="region of interest" description="Disordered" evidence="1">
    <location>
        <begin position="322"/>
        <end position="425"/>
    </location>
</feature>
<dbReference type="RefSeq" id="XP_029323109.1">
    <property type="nucleotide sequence ID" value="XM_029467249.1"/>
</dbReference>
<evidence type="ECO:0000313" key="4">
    <source>
        <dbReference type="EMBL" id="KGK36848.1"/>
    </source>
</evidence>
<feature type="compositionally biased region" description="Low complexity" evidence="1">
    <location>
        <begin position="362"/>
        <end position="376"/>
    </location>
</feature>
<dbReference type="PANTHER" id="PTHR47789">
    <property type="entry name" value="LAS SEVENTEEN-BINDING PROTEIN 5"/>
    <property type="match status" value="1"/>
</dbReference>
<dbReference type="InterPro" id="IPR045007">
    <property type="entry name" value="LSB5"/>
</dbReference>
<reference evidence="4" key="2">
    <citation type="submission" date="2014-08" db="EMBL/GenBank/DDBJ databases">
        <title>Exploiting Issatchenkia orientalis SD108 for Succinic Acid Production.</title>
        <authorList>
            <person name="Xiao H."/>
            <person name="Shao Z."/>
            <person name="Jiang Y."/>
            <person name="Dole S."/>
            <person name="Zhao H."/>
        </authorList>
    </citation>
    <scope>NUCLEOTIDE SEQUENCE [LARGE SCALE GENOMIC DNA]</scope>
    <source>
        <strain evidence="4">SD108</strain>
    </source>
</reference>
<dbReference type="OrthoDB" id="10068368at2759"/>
<dbReference type="GeneID" id="40385461"/>
<dbReference type="eggNOG" id="KOG1087">
    <property type="taxonomic scope" value="Eukaryota"/>
</dbReference>
<dbReference type="GO" id="GO:0035091">
    <property type="term" value="F:phosphatidylinositol binding"/>
    <property type="evidence" value="ECO:0007669"/>
    <property type="project" value="InterPro"/>
</dbReference>
<dbReference type="GO" id="GO:0030479">
    <property type="term" value="C:actin cortical patch"/>
    <property type="evidence" value="ECO:0007669"/>
    <property type="project" value="TreeGrafter"/>
</dbReference>
<dbReference type="PROSITE" id="PS50179">
    <property type="entry name" value="VHS"/>
    <property type="match status" value="1"/>
</dbReference>
<dbReference type="Gene3D" id="1.20.58.160">
    <property type="match status" value="1"/>
</dbReference>
<keyword evidence="6" id="KW-1185">Reference proteome</keyword>
<feature type="compositionally biased region" description="Polar residues" evidence="1">
    <location>
        <begin position="386"/>
        <end position="398"/>
    </location>
</feature>
<dbReference type="Gene3D" id="1.25.40.90">
    <property type="match status" value="1"/>
</dbReference>
<dbReference type="SUPFAM" id="SSF89009">
    <property type="entry name" value="GAT-like domain"/>
    <property type="match status" value="1"/>
</dbReference>
<evidence type="ECO:0000313" key="3">
    <source>
        <dbReference type="EMBL" id="AWU77632.1"/>
    </source>
</evidence>
<dbReference type="InterPro" id="IPR038425">
    <property type="entry name" value="GAT_sf"/>
</dbReference>
<dbReference type="EMBL" id="JQFK01000052">
    <property type="protein sequence ID" value="KGK36848.1"/>
    <property type="molecule type" value="Genomic_DNA"/>
</dbReference>
<dbReference type="EMBL" id="CP028776">
    <property type="protein sequence ID" value="AWU77632.1"/>
    <property type="molecule type" value="Genomic_DNA"/>
</dbReference>
<dbReference type="GO" id="GO:0051666">
    <property type="term" value="P:actin cortical patch localization"/>
    <property type="evidence" value="ECO:0007669"/>
    <property type="project" value="TreeGrafter"/>
</dbReference>